<protein>
    <submittedName>
        <fullName evidence="2">Class E sortase</fullName>
    </submittedName>
</protein>
<accession>A0ABV6QGB7</accession>
<sequence length="171" mass="18197">MNTAPAVMAIPRIGLTGLRVTPYQGSADDALGTKIQNLGRAASPQGPRGGVGPGDVGNYVVTAHRLTAGGPFRRLPSLRNGDHVYVTAGGTRYDYVISQTMWISFRKPADLVRQSAPVPGFPGRTATKAMITLSTCATIEDHAAGNFWKDQFDNPEHRIDKVGVLVGTRPA</sequence>
<organism evidence="2 3">
    <name type="scientific">Kribbella deserti</name>
    <dbReference type="NCBI Taxonomy" id="1926257"/>
    <lineage>
        <taxon>Bacteria</taxon>
        <taxon>Bacillati</taxon>
        <taxon>Actinomycetota</taxon>
        <taxon>Actinomycetes</taxon>
        <taxon>Propionibacteriales</taxon>
        <taxon>Kribbellaceae</taxon>
        <taxon>Kribbella</taxon>
    </lineage>
</organism>
<dbReference type="InterPro" id="IPR023365">
    <property type="entry name" value="Sortase_dom-sf"/>
</dbReference>
<keyword evidence="1" id="KW-0378">Hydrolase</keyword>
<gene>
    <name evidence="2" type="ORF">ACFFGN_06435</name>
</gene>
<dbReference type="RefSeq" id="WP_380044391.1">
    <property type="nucleotide sequence ID" value="NZ_JBHLTC010000006.1"/>
</dbReference>
<evidence type="ECO:0000313" key="2">
    <source>
        <dbReference type="EMBL" id="MFC0623690.1"/>
    </source>
</evidence>
<dbReference type="SUPFAM" id="SSF63817">
    <property type="entry name" value="Sortase"/>
    <property type="match status" value="1"/>
</dbReference>
<proteinExistence type="predicted"/>
<dbReference type="EMBL" id="JBHLTC010000006">
    <property type="protein sequence ID" value="MFC0623690.1"/>
    <property type="molecule type" value="Genomic_DNA"/>
</dbReference>
<evidence type="ECO:0000256" key="1">
    <source>
        <dbReference type="ARBA" id="ARBA00022801"/>
    </source>
</evidence>
<comment type="caution">
    <text evidence="2">The sequence shown here is derived from an EMBL/GenBank/DDBJ whole genome shotgun (WGS) entry which is preliminary data.</text>
</comment>
<reference evidence="2 3" key="1">
    <citation type="submission" date="2024-09" db="EMBL/GenBank/DDBJ databases">
        <authorList>
            <person name="Sun Q."/>
            <person name="Mori K."/>
        </authorList>
    </citation>
    <scope>NUCLEOTIDE SEQUENCE [LARGE SCALE GENOMIC DNA]</scope>
    <source>
        <strain evidence="2 3">CGMCC 1.15906</strain>
    </source>
</reference>
<keyword evidence="3" id="KW-1185">Reference proteome</keyword>
<dbReference type="InterPro" id="IPR042003">
    <property type="entry name" value="Sortase_E"/>
</dbReference>
<evidence type="ECO:0000313" key="3">
    <source>
        <dbReference type="Proteomes" id="UP001589890"/>
    </source>
</evidence>
<dbReference type="Proteomes" id="UP001589890">
    <property type="component" value="Unassembled WGS sequence"/>
</dbReference>
<dbReference type="Gene3D" id="2.40.260.10">
    <property type="entry name" value="Sortase"/>
    <property type="match status" value="1"/>
</dbReference>
<dbReference type="CDD" id="cd05830">
    <property type="entry name" value="Sortase_E"/>
    <property type="match status" value="1"/>
</dbReference>
<name>A0ABV6QGB7_9ACTN</name>
<dbReference type="Pfam" id="PF04203">
    <property type="entry name" value="Sortase"/>
    <property type="match status" value="1"/>
</dbReference>
<dbReference type="InterPro" id="IPR005754">
    <property type="entry name" value="Sortase"/>
</dbReference>